<feature type="active site" description="Proton acceptor" evidence="4">
    <location>
        <position position="67"/>
    </location>
</feature>
<dbReference type="InterPro" id="IPR051795">
    <property type="entry name" value="Glycosyl_Hydrlase_43"/>
</dbReference>
<evidence type="ECO:0000313" key="8">
    <source>
        <dbReference type="EMBL" id="SIQ12550.1"/>
    </source>
</evidence>
<sequence length="730" mass="75595">MKLSLSRARTRATAVTGALVALGLVVSGAAVATAVPSAAPAAPAAPAAASAAVAPTIAPVVDANFPDPDILLVDGVYHAYATNDQGRNVQHRTSTDLVTWSAPTDVAPDLGAWVSEACTFSPGGATDRCVWAPEVAAVEGGYALYYTARDATSPRQCIGLSLSDSPEGPFEPVGDDPFVCPNGEDGTEDLGGAIDAGTFVDGDQLYLLWKADGNCCTGKTAIIFAQPLSPDGTTLTGPATELIRVDTAYEGRVVEAPTVVERDGTYYLFYSANDFYGGAYRTSYATAPSLAGPWTKATTELMTSDRFQGDVRGPGGQDVVTAPDGSDAIVFHGWNVAFTYRAMYVADLEWSADGVPSVPQASDRYQAEDGVVTNARVVADGGASGGAKVGGLDFADSSVTVEVHADAAGPALLGIRFANGSQDGSTRVPSTGTLAVNGTVTETVVFPHTTWGNWQTSEHLVDLVAGTNTITLTRATFYTELDAFDVYPATRDPRPSAPPVIPSDATRYEFEDGVITRGSVGSAAGASGGQKVGGLDFLDSSVALQVHADEAGPYTLGVRFANGSERGGYTLPSSSAVTVNGADAGVVTFPHTTWGNWQSVTHQVELQQGWNTVTLTKLTWYTELDALDVFPAEVPPVDPQVTVTAQPRCLGGTPYLAVRATNDGDETVAVALTTPHGERAFAQVDPGKSAYQSFKVRGGALEAGEALVAVTDVAGTTTEVTAAYDALTCA</sequence>
<feature type="active site" description="Proton donor" evidence="4">
    <location>
        <position position="255"/>
    </location>
</feature>
<evidence type="ECO:0000256" key="5">
    <source>
        <dbReference type="PIRSR" id="PIRSR606710-2"/>
    </source>
</evidence>
<proteinExistence type="inferred from homology"/>
<evidence type="ECO:0000256" key="3">
    <source>
        <dbReference type="ARBA" id="ARBA00023295"/>
    </source>
</evidence>
<dbReference type="InterPro" id="IPR005084">
    <property type="entry name" value="CBM6"/>
</dbReference>
<dbReference type="GO" id="GO:0005975">
    <property type="term" value="P:carbohydrate metabolic process"/>
    <property type="evidence" value="ECO:0007669"/>
    <property type="project" value="InterPro"/>
</dbReference>
<accession>A0A1N6Q7J3</accession>
<evidence type="ECO:0000259" key="7">
    <source>
        <dbReference type="PROSITE" id="PS51175"/>
    </source>
</evidence>
<keyword evidence="3" id="KW-0326">Glycosidase</keyword>
<keyword evidence="2" id="KW-0378">Hydrolase</keyword>
<dbReference type="CDD" id="cd08999">
    <property type="entry name" value="GH43_ABN-like"/>
    <property type="match status" value="1"/>
</dbReference>
<dbReference type="GO" id="GO:0004553">
    <property type="term" value="F:hydrolase activity, hydrolyzing O-glycosyl compounds"/>
    <property type="evidence" value="ECO:0007669"/>
    <property type="project" value="InterPro"/>
</dbReference>
<evidence type="ECO:0000256" key="6">
    <source>
        <dbReference type="SAM" id="SignalP"/>
    </source>
</evidence>
<feature type="domain" description="CBM6" evidence="7">
    <location>
        <begin position="363"/>
        <end position="487"/>
    </location>
</feature>
<dbReference type="Pfam" id="PF16990">
    <property type="entry name" value="CBM_35"/>
    <property type="match status" value="1"/>
</dbReference>
<dbReference type="EMBL" id="FTMI01000002">
    <property type="protein sequence ID" value="SIQ12550.1"/>
    <property type="molecule type" value="Genomic_DNA"/>
</dbReference>
<comment type="similarity">
    <text evidence="1">Belongs to the glycosyl hydrolase 43 family.</text>
</comment>
<dbReference type="AlphaFoldDB" id="A0A1N6Q7J3"/>
<name>A0A1N6Q7J3_9MICO</name>
<organism evidence="8 9">
    <name type="scientific">Cellulosimicrobium aquatile</name>
    <dbReference type="NCBI Taxonomy" id="1612203"/>
    <lineage>
        <taxon>Bacteria</taxon>
        <taxon>Bacillati</taxon>
        <taxon>Actinomycetota</taxon>
        <taxon>Actinomycetes</taxon>
        <taxon>Micrococcales</taxon>
        <taxon>Promicromonosporaceae</taxon>
        <taxon>Cellulosimicrobium</taxon>
    </lineage>
</organism>
<dbReference type="Proteomes" id="UP000186235">
    <property type="component" value="Unassembled WGS sequence"/>
</dbReference>
<dbReference type="InterPro" id="IPR006710">
    <property type="entry name" value="Glyco_hydro_43"/>
</dbReference>
<dbReference type="PANTHER" id="PTHR42812">
    <property type="entry name" value="BETA-XYLOSIDASE"/>
    <property type="match status" value="1"/>
</dbReference>
<keyword evidence="9" id="KW-1185">Reference proteome</keyword>
<evidence type="ECO:0000256" key="2">
    <source>
        <dbReference type="ARBA" id="ARBA00022801"/>
    </source>
</evidence>
<dbReference type="Gene3D" id="2.115.10.20">
    <property type="entry name" value="Glycosyl hydrolase domain, family 43"/>
    <property type="match status" value="1"/>
</dbReference>
<feature type="domain" description="CBM6" evidence="7">
    <location>
        <begin position="506"/>
        <end position="630"/>
    </location>
</feature>
<dbReference type="Pfam" id="PF04616">
    <property type="entry name" value="Glyco_hydro_43"/>
    <property type="match status" value="1"/>
</dbReference>
<keyword evidence="6" id="KW-0732">Signal</keyword>
<evidence type="ECO:0000256" key="1">
    <source>
        <dbReference type="ARBA" id="ARBA00009865"/>
    </source>
</evidence>
<dbReference type="PANTHER" id="PTHR42812:SF5">
    <property type="entry name" value="ENDO-ARABINASE"/>
    <property type="match status" value="1"/>
</dbReference>
<gene>
    <name evidence="8" type="ORF">SAMN05518682_1385</name>
</gene>
<dbReference type="PROSITE" id="PS51175">
    <property type="entry name" value="CBM6"/>
    <property type="match status" value="2"/>
</dbReference>
<dbReference type="Gene3D" id="2.60.120.260">
    <property type="entry name" value="Galactose-binding domain-like"/>
    <property type="match status" value="2"/>
</dbReference>
<dbReference type="InterPro" id="IPR023296">
    <property type="entry name" value="Glyco_hydro_beta-prop_sf"/>
</dbReference>
<reference evidence="9" key="1">
    <citation type="submission" date="2017-01" db="EMBL/GenBank/DDBJ databases">
        <authorList>
            <person name="Varghese N."/>
            <person name="Submissions S."/>
        </authorList>
    </citation>
    <scope>NUCLEOTIDE SEQUENCE [LARGE SCALE GENOMIC DNA]</scope>
    <source>
        <strain evidence="9">3bp</strain>
    </source>
</reference>
<dbReference type="InterPro" id="IPR008979">
    <property type="entry name" value="Galactose-bd-like_sf"/>
</dbReference>
<dbReference type="RefSeq" id="WP_076404388.1">
    <property type="nucleotide sequence ID" value="NZ_FTMI01000002.1"/>
</dbReference>
<feature type="signal peptide" evidence="6">
    <location>
        <begin position="1"/>
        <end position="32"/>
    </location>
</feature>
<evidence type="ECO:0000256" key="4">
    <source>
        <dbReference type="PIRSR" id="PIRSR606710-1"/>
    </source>
</evidence>
<protein>
    <submittedName>
        <fullName evidence="8">Carbohydrate binding module (Family 35)</fullName>
    </submittedName>
</protein>
<dbReference type="GO" id="GO:0030246">
    <property type="term" value="F:carbohydrate binding"/>
    <property type="evidence" value="ECO:0007669"/>
    <property type="project" value="InterPro"/>
</dbReference>
<feature type="chain" id="PRO_5039596232" evidence="6">
    <location>
        <begin position="33"/>
        <end position="730"/>
    </location>
</feature>
<evidence type="ECO:0000313" key="9">
    <source>
        <dbReference type="Proteomes" id="UP000186235"/>
    </source>
</evidence>
<dbReference type="SUPFAM" id="SSF49785">
    <property type="entry name" value="Galactose-binding domain-like"/>
    <property type="match status" value="2"/>
</dbReference>
<dbReference type="SUPFAM" id="SSF75005">
    <property type="entry name" value="Arabinanase/levansucrase/invertase"/>
    <property type="match status" value="1"/>
</dbReference>
<feature type="site" description="Important for catalytic activity, responsible for pKa modulation of the active site Glu and correct orientation of both the proton donor and substrate" evidence="5">
    <location>
        <position position="195"/>
    </location>
</feature>